<evidence type="ECO:0000256" key="1">
    <source>
        <dbReference type="SAM" id="MobiDB-lite"/>
    </source>
</evidence>
<proteinExistence type="predicted"/>
<gene>
    <name evidence="2" type="ORF">BRAFLDRAFT_87521</name>
</gene>
<reference evidence="2" key="1">
    <citation type="journal article" date="2008" name="Nature">
        <title>The amphioxus genome and the evolution of the chordate karyotype.</title>
        <authorList>
            <consortium name="US DOE Joint Genome Institute (JGI-PGF)"/>
            <person name="Putnam N.H."/>
            <person name="Butts T."/>
            <person name="Ferrier D.E.K."/>
            <person name="Furlong R.F."/>
            <person name="Hellsten U."/>
            <person name="Kawashima T."/>
            <person name="Robinson-Rechavi M."/>
            <person name="Shoguchi E."/>
            <person name="Terry A."/>
            <person name="Yu J.-K."/>
            <person name="Benito-Gutierrez E.L."/>
            <person name="Dubchak I."/>
            <person name="Garcia-Fernandez J."/>
            <person name="Gibson-Brown J.J."/>
            <person name="Grigoriev I.V."/>
            <person name="Horton A.C."/>
            <person name="de Jong P.J."/>
            <person name="Jurka J."/>
            <person name="Kapitonov V.V."/>
            <person name="Kohara Y."/>
            <person name="Kuroki Y."/>
            <person name="Lindquist E."/>
            <person name="Lucas S."/>
            <person name="Osoegawa K."/>
            <person name="Pennacchio L.A."/>
            <person name="Salamov A.A."/>
            <person name="Satou Y."/>
            <person name="Sauka-Spengler T."/>
            <person name="Schmutz J."/>
            <person name="Shin-I T."/>
            <person name="Toyoda A."/>
            <person name="Bronner-Fraser M."/>
            <person name="Fujiyama A."/>
            <person name="Holland L.Z."/>
            <person name="Holland P.W.H."/>
            <person name="Satoh N."/>
            <person name="Rokhsar D.S."/>
        </authorList>
    </citation>
    <scope>NUCLEOTIDE SEQUENCE [LARGE SCALE GENOMIC DNA]</scope>
    <source>
        <strain evidence="2">S238N-H82</strain>
        <tissue evidence="2">Testes</tissue>
    </source>
</reference>
<dbReference type="InterPro" id="IPR011990">
    <property type="entry name" value="TPR-like_helical_dom_sf"/>
</dbReference>
<sequence>MQIRGISSLIRPPPTTAGAEATAPRKAEKTSRGGKICVWTPQGGTRQPEDSGGHSVVTARGRRLFFPRKECAGHTIAQFRDAPPSTRQMHMPDVRPCRRFCEPASKMLRACEKLGAVDGKSKRLGLQRTETDYLRALLDAMANMDRELEVEVLKSLGDASLEPGRLSKEIGRPDRAMILYRAAMLQCEDAEVKESLKYRNLTPSDFVASQTPTRPTPDYRLYKKLLASGSRALADGKLDLAEQKFASALKLIHDRNKPDRPREADCLRTLGDVYVQRGKRTKDGRKFTQAAALYNAALARTDTNKRKVMKFHVLVLSAGGTSLV</sequence>
<feature type="region of interest" description="Disordered" evidence="1">
    <location>
        <begin position="1"/>
        <end position="56"/>
    </location>
</feature>
<dbReference type="SUPFAM" id="SSF48452">
    <property type="entry name" value="TPR-like"/>
    <property type="match status" value="1"/>
</dbReference>
<organism>
    <name type="scientific">Branchiostoma floridae</name>
    <name type="common">Florida lancelet</name>
    <name type="synonym">Amphioxus</name>
    <dbReference type="NCBI Taxonomy" id="7739"/>
    <lineage>
        <taxon>Eukaryota</taxon>
        <taxon>Metazoa</taxon>
        <taxon>Chordata</taxon>
        <taxon>Cephalochordata</taxon>
        <taxon>Leptocardii</taxon>
        <taxon>Amphioxiformes</taxon>
        <taxon>Branchiostomatidae</taxon>
        <taxon>Branchiostoma</taxon>
    </lineage>
</organism>
<dbReference type="Gene3D" id="1.25.40.10">
    <property type="entry name" value="Tetratricopeptide repeat domain"/>
    <property type="match status" value="1"/>
</dbReference>
<protein>
    <submittedName>
        <fullName evidence="2">Uncharacterized protein</fullName>
    </submittedName>
</protein>
<evidence type="ECO:0000313" key="2">
    <source>
        <dbReference type="EMBL" id="EEN45059.1"/>
    </source>
</evidence>
<dbReference type="AlphaFoldDB" id="C3ZR18"/>
<accession>C3ZR18</accession>
<dbReference type="EMBL" id="GG666663">
    <property type="protein sequence ID" value="EEN45059.1"/>
    <property type="molecule type" value="Genomic_DNA"/>
</dbReference>
<dbReference type="PANTHER" id="PTHR19959:SF119">
    <property type="entry name" value="FUNGAL LIPASE-LIKE DOMAIN-CONTAINING PROTEIN"/>
    <property type="match status" value="1"/>
</dbReference>
<dbReference type="InParanoid" id="C3ZR18"/>
<dbReference type="PANTHER" id="PTHR19959">
    <property type="entry name" value="KINESIN LIGHT CHAIN"/>
    <property type="match status" value="1"/>
</dbReference>
<name>C3ZR18_BRAFL</name>